<keyword evidence="3" id="KW-1185">Reference proteome</keyword>
<dbReference type="Proteomes" id="UP000289792">
    <property type="component" value="Unassembled WGS sequence"/>
</dbReference>
<accession>A0A4Q0XG06</accession>
<sequence length="190" mass="21604">MKTIIFLSAFVLWASVGQAQEVTKLNEVKVNYSPQITEISQNGSVFTIKIKPRGVNNFVSNPIGFLNDNFDIHKFIDLVSTEEDDPDEEYDSYEVQLRSTKGFMIANYDGEGHLISTRQNFKDIVLPYPLRIQVYNANKGWSMKKNKYTANTKGVILTKAIYNLTLINGKQKRNIKINALDKDYGVVAKN</sequence>
<feature type="chain" id="PRO_5020551603" evidence="1">
    <location>
        <begin position="20"/>
        <end position="190"/>
    </location>
</feature>
<comment type="caution">
    <text evidence="2">The sequence shown here is derived from an EMBL/GenBank/DDBJ whole genome shotgun (WGS) entry which is preliminary data.</text>
</comment>
<evidence type="ECO:0000256" key="1">
    <source>
        <dbReference type="SAM" id="SignalP"/>
    </source>
</evidence>
<feature type="signal peptide" evidence="1">
    <location>
        <begin position="1"/>
        <end position="19"/>
    </location>
</feature>
<name>A0A4Q0XG06_9FLAO</name>
<dbReference type="AlphaFoldDB" id="A0A4Q0XG06"/>
<dbReference type="EMBL" id="SDDZ01000004">
    <property type="protein sequence ID" value="RXJ50160.1"/>
    <property type="molecule type" value="Genomic_DNA"/>
</dbReference>
<evidence type="ECO:0000313" key="3">
    <source>
        <dbReference type="Proteomes" id="UP000289792"/>
    </source>
</evidence>
<dbReference type="RefSeq" id="WP_129017116.1">
    <property type="nucleotide sequence ID" value="NZ_SDDZ01000004.1"/>
</dbReference>
<proteinExistence type="predicted"/>
<dbReference type="OrthoDB" id="668160at2"/>
<keyword evidence="1" id="KW-0732">Signal</keyword>
<protein>
    <submittedName>
        <fullName evidence="2">Uncharacterized protein</fullName>
    </submittedName>
</protein>
<reference evidence="2 3" key="1">
    <citation type="submission" date="2019-01" db="EMBL/GenBank/DDBJ databases">
        <title>Genome sequence of the Antarctic species Gelidibacter gilvus ACAM 158(T).</title>
        <authorList>
            <person name="Bowman J.P."/>
        </authorList>
    </citation>
    <scope>NUCLEOTIDE SEQUENCE [LARGE SCALE GENOMIC DNA]</scope>
    <source>
        <strain evidence="2 3">IC158</strain>
    </source>
</reference>
<organism evidence="2 3">
    <name type="scientific">Gelidibacter gilvus</name>
    <dbReference type="NCBI Taxonomy" id="59602"/>
    <lineage>
        <taxon>Bacteria</taxon>
        <taxon>Pseudomonadati</taxon>
        <taxon>Bacteroidota</taxon>
        <taxon>Flavobacteriia</taxon>
        <taxon>Flavobacteriales</taxon>
        <taxon>Flavobacteriaceae</taxon>
        <taxon>Gelidibacter</taxon>
    </lineage>
</organism>
<evidence type="ECO:0000313" key="2">
    <source>
        <dbReference type="EMBL" id="RXJ50160.1"/>
    </source>
</evidence>
<gene>
    <name evidence="2" type="ORF">ESZ48_09255</name>
</gene>